<protein>
    <submittedName>
        <fullName evidence="1">Uncharacterized protein</fullName>
    </submittedName>
</protein>
<evidence type="ECO:0000313" key="1">
    <source>
        <dbReference type="EMBL" id="KAK1380182.1"/>
    </source>
</evidence>
<dbReference type="AlphaFoldDB" id="A0AAD8I6R2"/>
<proteinExistence type="predicted"/>
<name>A0AAD8I6R2_9APIA</name>
<dbReference type="Proteomes" id="UP001237642">
    <property type="component" value="Unassembled WGS sequence"/>
</dbReference>
<reference evidence="1" key="2">
    <citation type="submission" date="2023-05" db="EMBL/GenBank/DDBJ databases">
        <authorList>
            <person name="Schelkunov M.I."/>
        </authorList>
    </citation>
    <scope>NUCLEOTIDE SEQUENCE</scope>
    <source>
        <strain evidence="1">Hsosn_3</strain>
        <tissue evidence="1">Leaf</tissue>
    </source>
</reference>
<reference evidence="1" key="1">
    <citation type="submission" date="2023-02" db="EMBL/GenBank/DDBJ databases">
        <title>Genome of toxic invasive species Heracleum sosnowskyi carries increased number of genes despite the absence of recent whole-genome duplications.</title>
        <authorList>
            <person name="Schelkunov M."/>
            <person name="Shtratnikova V."/>
            <person name="Makarenko M."/>
            <person name="Klepikova A."/>
            <person name="Omelchenko D."/>
            <person name="Novikova G."/>
            <person name="Obukhova E."/>
            <person name="Bogdanov V."/>
            <person name="Penin A."/>
            <person name="Logacheva M."/>
        </authorList>
    </citation>
    <scope>NUCLEOTIDE SEQUENCE</scope>
    <source>
        <strain evidence="1">Hsosn_3</strain>
        <tissue evidence="1">Leaf</tissue>
    </source>
</reference>
<gene>
    <name evidence="1" type="ORF">POM88_026926</name>
</gene>
<evidence type="ECO:0000313" key="2">
    <source>
        <dbReference type="Proteomes" id="UP001237642"/>
    </source>
</evidence>
<accession>A0AAD8I6R2</accession>
<comment type="caution">
    <text evidence="1">The sequence shown here is derived from an EMBL/GenBank/DDBJ whole genome shotgun (WGS) entry which is preliminary data.</text>
</comment>
<dbReference type="EMBL" id="JAUIZM010000006">
    <property type="protein sequence ID" value="KAK1380182.1"/>
    <property type="molecule type" value="Genomic_DNA"/>
</dbReference>
<sequence length="103" mass="12111">MLVMFYDLKNLELNQLEAFRVYISSTAKPPFLHFTLLKQHIETCHTEHALWLHCCCLLVLMLFLFQQLLQSMILSVSIHTGKEGENVDIKNVKLLQQVVLYHR</sequence>
<keyword evidence="2" id="KW-1185">Reference proteome</keyword>
<organism evidence="1 2">
    <name type="scientific">Heracleum sosnowskyi</name>
    <dbReference type="NCBI Taxonomy" id="360622"/>
    <lineage>
        <taxon>Eukaryota</taxon>
        <taxon>Viridiplantae</taxon>
        <taxon>Streptophyta</taxon>
        <taxon>Embryophyta</taxon>
        <taxon>Tracheophyta</taxon>
        <taxon>Spermatophyta</taxon>
        <taxon>Magnoliopsida</taxon>
        <taxon>eudicotyledons</taxon>
        <taxon>Gunneridae</taxon>
        <taxon>Pentapetalae</taxon>
        <taxon>asterids</taxon>
        <taxon>campanulids</taxon>
        <taxon>Apiales</taxon>
        <taxon>Apiaceae</taxon>
        <taxon>Apioideae</taxon>
        <taxon>apioid superclade</taxon>
        <taxon>Tordylieae</taxon>
        <taxon>Tordyliinae</taxon>
        <taxon>Heracleum</taxon>
    </lineage>
</organism>